<name>A0A1I3MSP0_9FLAO</name>
<protein>
    <submittedName>
        <fullName evidence="2">Ecotin</fullName>
    </submittedName>
</protein>
<dbReference type="STRING" id="1150112.SAMN04487893_102255"/>
<dbReference type="Pfam" id="PF03974">
    <property type="entry name" value="Ecotin"/>
    <property type="match status" value="1"/>
</dbReference>
<reference evidence="3" key="1">
    <citation type="submission" date="2016-10" db="EMBL/GenBank/DDBJ databases">
        <authorList>
            <person name="Varghese N."/>
            <person name="Submissions S."/>
        </authorList>
    </citation>
    <scope>NUCLEOTIDE SEQUENCE [LARGE SCALE GENOMIC DNA]</scope>
    <source>
        <strain evidence="3">DSM 26542</strain>
    </source>
</reference>
<dbReference type="PANTHER" id="PTHR35890">
    <property type="match status" value="1"/>
</dbReference>
<dbReference type="Gene3D" id="2.60.40.550">
    <property type="entry name" value="Ecotin"/>
    <property type="match status" value="1"/>
</dbReference>
<dbReference type="AlphaFoldDB" id="A0A1I3MSP0"/>
<dbReference type="RefSeq" id="WP_090678011.1">
    <property type="nucleotide sequence ID" value="NZ_FORU01000002.1"/>
</dbReference>
<dbReference type="PANTHER" id="PTHR35890:SF3">
    <property type="entry name" value="ECOTIN"/>
    <property type="match status" value="1"/>
</dbReference>
<proteinExistence type="inferred from homology"/>
<keyword evidence="3" id="KW-1185">Reference proteome</keyword>
<comment type="similarity">
    <text evidence="1">Belongs to the protease inhibitor I11 (ecotin) family.</text>
</comment>
<accession>A0A1I3MSP0</accession>
<dbReference type="Proteomes" id="UP000243887">
    <property type="component" value="Unassembled WGS sequence"/>
</dbReference>
<evidence type="ECO:0000313" key="3">
    <source>
        <dbReference type="Proteomes" id="UP000243887"/>
    </source>
</evidence>
<dbReference type="InterPro" id="IPR036198">
    <property type="entry name" value="Ecotin_sf"/>
</dbReference>
<organism evidence="2 3">
    <name type="scientific">Myroides guanonis</name>
    <dbReference type="NCBI Taxonomy" id="1150112"/>
    <lineage>
        <taxon>Bacteria</taxon>
        <taxon>Pseudomonadati</taxon>
        <taxon>Bacteroidota</taxon>
        <taxon>Flavobacteriia</taxon>
        <taxon>Flavobacteriales</taxon>
        <taxon>Flavobacteriaceae</taxon>
        <taxon>Myroides</taxon>
    </lineage>
</organism>
<dbReference type="InterPro" id="IPR005658">
    <property type="entry name" value="Prot_inh_ecotin"/>
</dbReference>
<dbReference type="OrthoDB" id="997196at2"/>
<gene>
    <name evidence="2" type="ORF">SAMN04487893_102255</name>
</gene>
<dbReference type="SUPFAM" id="SSF49772">
    <property type="entry name" value="Ecotin, trypsin inhibitor"/>
    <property type="match status" value="1"/>
</dbReference>
<evidence type="ECO:0000256" key="1">
    <source>
        <dbReference type="ARBA" id="ARBA00010558"/>
    </source>
</evidence>
<dbReference type="EMBL" id="FORU01000002">
    <property type="protein sequence ID" value="SFI99987.1"/>
    <property type="molecule type" value="Genomic_DNA"/>
</dbReference>
<sequence>MGRYTGFKRWTILSLLLTMGLVAQEKDKKIQYPIPQEGWEKVEVILPVIKKGNGEYRVEFTVGFEMETDLCNPYSLIGEWTEHEVKNTNFVYFIASTKGQVVKAMNECPNEKTKSQFVGLKSNSIVYNGEQALVVYIPEGYQLRYRLWSAEKGWNSIIPQNNVSNTKKNKVAK</sequence>
<dbReference type="GO" id="GO:0004867">
    <property type="term" value="F:serine-type endopeptidase inhibitor activity"/>
    <property type="evidence" value="ECO:0007669"/>
    <property type="project" value="InterPro"/>
</dbReference>
<evidence type="ECO:0000313" key="2">
    <source>
        <dbReference type="EMBL" id="SFI99987.1"/>
    </source>
</evidence>